<dbReference type="RefSeq" id="WP_185043823.1">
    <property type="nucleotide sequence ID" value="NZ_BAABFG010000005.1"/>
</dbReference>
<proteinExistence type="predicted"/>
<sequence>MESAVSPNRGTIRFLPETGISSLWWFTAWVGCYIYFTATADPAPSCEGSECFSAREWALAGVILLGAPLAMAGAVISSAAIAILRTTVKRPRWPTGVVGTAVTWIAWLLIIALWTARRAIG</sequence>
<dbReference type="Proteomes" id="UP000546162">
    <property type="component" value="Unassembled WGS sequence"/>
</dbReference>
<protein>
    <recommendedName>
        <fullName evidence="4">Transmembrane protein</fullName>
    </recommendedName>
</protein>
<evidence type="ECO:0000256" key="1">
    <source>
        <dbReference type="SAM" id="Phobius"/>
    </source>
</evidence>
<dbReference type="AlphaFoldDB" id="A0A7W7H4L8"/>
<evidence type="ECO:0000313" key="3">
    <source>
        <dbReference type="Proteomes" id="UP000546162"/>
    </source>
</evidence>
<evidence type="ECO:0000313" key="2">
    <source>
        <dbReference type="EMBL" id="MBB4743557.1"/>
    </source>
</evidence>
<feature type="transmembrane region" description="Helical" evidence="1">
    <location>
        <begin position="20"/>
        <end position="38"/>
    </location>
</feature>
<accession>A0A7W7H4L8</accession>
<gene>
    <name evidence="2" type="ORF">BJY16_007016</name>
</gene>
<feature type="transmembrane region" description="Helical" evidence="1">
    <location>
        <begin position="96"/>
        <end position="116"/>
    </location>
</feature>
<name>A0A7W7H4L8_9ACTN</name>
<feature type="transmembrane region" description="Helical" evidence="1">
    <location>
        <begin position="58"/>
        <end position="84"/>
    </location>
</feature>
<dbReference type="EMBL" id="JACHNB010000001">
    <property type="protein sequence ID" value="MBB4743557.1"/>
    <property type="molecule type" value="Genomic_DNA"/>
</dbReference>
<reference evidence="2 3" key="1">
    <citation type="submission" date="2020-08" db="EMBL/GenBank/DDBJ databases">
        <title>Sequencing the genomes of 1000 actinobacteria strains.</title>
        <authorList>
            <person name="Klenk H.-P."/>
        </authorList>
    </citation>
    <scope>NUCLEOTIDE SEQUENCE [LARGE SCALE GENOMIC DNA]</scope>
    <source>
        <strain evidence="2 3">DSM 45809</strain>
    </source>
</reference>
<comment type="caution">
    <text evidence="2">The sequence shown here is derived from an EMBL/GenBank/DDBJ whole genome shotgun (WGS) entry which is preliminary data.</text>
</comment>
<keyword evidence="1" id="KW-1133">Transmembrane helix</keyword>
<keyword evidence="1" id="KW-0812">Transmembrane</keyword>
<keyword evidence="1" id="KW-0472">Membrane</keyword>
<evidence type="ECO:0008006" key="4">
    <source>
        <dbReference type="Google" id="ProtNLM"/>
    </source>
</evidence>
<keyword evidence="3" id="KW-1185">Reference proteome</keyword>
<organism evidence="2 3">
    <name type="scientific">Actinoplanes octamycinicus</name>
    <dbReference type="NCBI Taxonomy" id="135948"/>
    <lineage>
        <taxon>Bacteria</taxon>
        <taxon>Bacillati</taxon>
        <taxon>Actinomycetota</taxon>
        <taxon>Actinomycetes</taxon>
        <taxon>Micromonosporales</taxon>
        <taxon>Micromonosporaceae</taxon>
        <taxon>Actinoplanes</taxon>
    </lineage>
</organism>